<dbReference type="Proteomes" id="UP001143545">
    <property type="component" value="Unassembled WGS sequence"/>
</dbReference>
<feature type="transmembrane region" description="Helical" evidence="2">
    <location>
        <begin position="84"/>
        <end position="105"/>
    </location>
</feature>
<name>A0A9W6EW83_9FLAO</name>
<evidence type="ECO:0000313" key="3">
    <source>
        <dbReference type="EMBL" id="GLB52568.1"/>
    </source>
</evidence>
<evidence type="ECO:0000256" key="2">
    <source>
        <dbReference type="SAM" id="Phobius"/>
    </source>
</evidence>
<gene>
    <name evidence="3" type="ORF">NBRC110019_16080</name>
</gene>
<accession>A0A9W6EW83</accession>
<feature type="transmembrane region" description="Helical" evidence="2">
    <location>
        <begin position="117"/>
        <end position="137"/>
    </location>
</feature>
<feature type="transmembrane region" description="Helical" evidence="2">
    <location>
        <begin position="5"/>
        <end position="22"/>
    </location>
</feature>
<organism evidence="3 4">
    <name type="scientific">Neptunitalea chrysea</name>
    <dbReference type="NCBI Taxonomy" id="1647581"/>
    <lineage>
        <taxon>Bacteria</taxon>
        <taxon>Pseudomonadati</taxon>
        <taxon>Bacteroidota</taxon>
        <taxon>Flavobacteriia</taxon>
        <taxon>Flavobacteriales</taxon>
        <taxon>Flavobacteriaceae</taxon>
        <taxon>Neptunitalea</taxon>
    </lineage>
</organism>
<proteinExistence type="predicted"/>
<comment type="caution">
    <text evidence="3">The sequence shown here is derived from an EMBL/GenBank/DDBJ whole genome shotgun (WGS) entry which is preliminary data.</text>
</comment>
<keyword evidence="2" id="KW-1133">Transmembrane helix</keyword>
<protein>
    <submittedName>
        <fullName evidence="3">Uncharacterized protein</fullName>
    </submittedName>
</protein>
<feature type="region of interest" description="Disordered" evidence="1">
    <location>
        <begin position="171"/>
        <end position="190"/>
    </location>
</feature>
<keyword evidence="2" id="KW-0472">Membrane</keyword>
<evidence type="ECO:0000313" key="4">
    <source>
        <dbReference type="Proteomes" id="UP001143545"/>
    </source>
</evidence>
<reference evidence="3" key="1">
    <citation type="submission" date="2022-07" db="EMBL/GenBank/DDBJ databases">
        <title>Taxonomy of Novel Oxalotrophic and Methylotrophic Bacteria.</title>
        <authorList>
            <person name="Sahin N."/>
            <person name="Tani A."/>
        </authorList>
    </citation>
    <scope>NUCLEOTIDE SEQUENCE</scope>
    <source>
        <strain evidence="3">AM327</strain>
    </source>
</reference>
<dbReference type="AlphaFoldDB" id="A0A9W6EW83"/>
<dbReference type="EMBL" id="BRVP01000009">
    <property type="protein sequence ID" value="GLB52568.1"/>
    <property type="molecule type" value="Genomic_DNA"/>
</dbReference>
<sequence>MFNSFLKIITAFLIFLFVGIKYHPELNEAHFFIKHKPNFKLEYFRPISDSDVTLEELSNDHLAEELAYREYVGDFMDTDILDELAPFFIALMSYLFATGLLELLISKKRRKRNSPKRIITGYLGNLLLFFGSYAIFWNFHIKGIIIIALYFSGCIIFQYFVFKWKRKSRRKNKHNGRNNGNHHRKPIKNT</sequence>
<dbReference type="RefSeq" id="WP_281753922.1">
    <property type="nucleotide sequence ID" value="NZ_BRVP01000009.1"/>
</dbReference>
<keyword evidence="2" id="KW-0812">Transmembrane</keyword>
<feature type="transmembrane region" description="Helical" evidence="2">
    <location>
        <begin position="143"/>
        <end position="162"/>
    </location>
</feature>
<keyword evidence="4" id="KW-1185">Reference proteome</keyword>
<evidence type="ECO:0000256" key="1">
    <source>
        <dbReference type="SAM" id="MobiDB-lite"/>
    </source>
</evidence>